<name>A0A5B0XAT3_9GAMM</name>
<reference evidence="2 3" key="1">
    <citation type="submission" date="2019-09" db="EMBL/GenBank/DDBJ databases">
        <title>Whole genome sequence of Photorhabdus heterorhabditis strain ETL (Enterobacteriales: Enterobacteriaceae) a bacterial symbiont of Heterorhabditis zealandica strain ETL (Rhabditida: Heterorhabditidae).</title>
        <authorList>
            <person name="Lulamba T.E."/>
            <person name="Serepa-Dlamini M.H."/>
        </authorList>
    </citation>
    <scope>NUCLEOTIDE SEQUENCE [LARGE SCALE GENOMIC DNA]</scope>
    <source>
        <strain evidence="2 3">ETL</strain>
    </source>
</reference>
<evidence type="ECO:0000313" key="3">
    <source>
        <dbReference type="Proteomes" id="UP000322184"/>
    </source>
</evidence>
<dbReference type="EMBL" id="VTUW01000001">
    <property type="protein sequence ID" value="KAA1195715.1"/>
    <property type="molecule type" value="Genomic_DNA"/>
</dbReference>
<comment type="caution">
    <text evidence="2">The sequence shown here is derived from an EMBL/GenBank/DDBJ whole genome shotgun (WGS) entry which is preliminary data.</text>
</comment>
<dbReference type="RefSeq" id="WP_149615907.1">
    <property type="nucleotide sequence ID" value="NZ_CAWPFF010000001.1"/>
</dbReference>
<keyword evidence="1" id="KW-0812">Transmembrane</keyword>
<dbReference type="Proteomes" id="UP000322184">
    <property type="component" value="Unassembled WGS sequence"/>
</dbReference>
<accession>A0A5B0XAT3</accession>
<dbReference type="AlphaFoldDB" id="A0A5B0XAT3"/>
<sequence length="133" mass="15178">MTDNHDIQRTMRAQIRGAKAARIYRNLHQRLRTWDAHCVAKSHKYNLPGWVGHLPVYLFVGSSTIALLLGSLAIAGIIILFFELLLGLSQFSQTNRRETLHLSNTPKDENGYRNGYEGYGYYMGGFRMDSDDN</sequence>
<keyword evidence="1" id="KW-0472">Membrane</keyword>
<gene>
    <name evidence="2" type="ORF">F0L16_00930</name>
</gene>
<proteinExistence type="predicted"/>
<feature type="transmembrane region" description="Helical" evidence="1">
    <location>
        <begin position="56"/>
        <end position="86"/>
    </location>
</feature>
<evidence type="ECO:0000313" key="2">
    <source>
        <dbReference type="EMBL" id="KAA1195715.1"/>
    </source>
</evidence>
<organism evidence="2 3">
    <name type="scientific">Photorhabdus heterorhabditis</name>
    <dbReference type="NCBI Taxonomy" id="880156"/>
    <lineage>
        <taxon>Bacteria</taxon>
        <taxon>Pseudomonadati</taxon>
        <taxon>Pseudomonadota</taxon>
        <taxon>Gammaproteobacteria</taxon>
        <taxon>Enterobacterales</taxon>
        <taxon>Morganellaceae</taxon>
        <taxon>Photorhabdus</taxon>
    </lineage>
</organism>
<keyword evidence="1" id="KW-1133">Transmembrane helix</keyword>
<evidence type="ECO:0000256" key="1">
    <source>
        <dbReference type="SAM" id="Phobius"/>
    </source>
</evidence>
<evidence type="ECO:0008006" key="4">
    <source>
        <dbReference type="Google" id="ProtNLM"/>
    </source>
</evidence>
<protein>
    <recommendedName>
        <fullName evidence="4">DUF3742 family protein</fullName>
    </recommendedName>
</protein>